<dbReference type="GO" id="GO:0008419">
    <property type="term" value="F:RNA lariat debranching enzyme activity"/>
    <property type="evidence" value="ECO:0007669"/>
    <property type="project" value="TreeGrafter"/>
</dbReference>
<keyword evidence="7" id="KW-0479">Metal-binding</keyword>
<dbReference type="InterPro" id="IPR041816">
    <property type="entry name" value="Dbr1_N"/>
</dbReference>
<evidence type="ECO:0000256" key="13">
    <source>
        <dbReference type="SAM" id="MobiDB-lite"/>
    </source>
</evidence>
<dbReference type="AlphaFoldDB" id="A0A1E4T9U9"/>
<dbReference type="SMART" id="SM01124">
    <property type="entry name" value="DBR1"/>
    <property type="match status" value="1"/>
</dbReference>
<evidence type="ECO:0000256" key="3">
    <source>
        <dbReference type="ARBA" id="ARBA00001954"/>
    </source>
</evidence>
<evidence type="ECO:0000256" key="9">
    <source>
        <dbReference type="ARBA" id="ARBA00022833"/>
    </source>
</evidence>
<dbReference type="CDD" id="cd00844">
    <property type="entry name" value="MPP_Dbr1_N"/>
    <property type="match status" value="1"/>
</dbReference>
<keyword evidence="9" id="KW-0862">Zinc</keyword>
<evidence type="ECO:0000256" key="1">
    <source>
        <dbReference type="ARBA" id="ARBA00001936"/>
    </source>
</evidence>
<comment type="cofactor">
    <cofactor evidence="2">
        <name>Zn(2+)</name>
        <dbReference type="ChEBI" id="CHEBI:29105"/>
    </cofactor>
</comment>
<proteinExistence type="inferred from homology"/>
<dbReference type="SUPFAM" id="SSF56300">
    <property type="entry name" value="Metallo-dependent phosphatases"/>
    <property type="match status" value="1"/>
</dbReference>
<keyword evidence="12" id="KW-0539">Nucleus</keyword>
<dbReference type="InterPro" id="IPR029052">
    <property type="entry name" value="Metallo-depent_PP-like"/>
</dbReference>
<keyword evidence="8" id="KW-0378">Hydrolase</keyword>
<dbReference type="OrthoDB" id="407609at2759"/>
<dbReference type="Proteomes" id="UP000095023">
    <property type="component" value="Unassembled WGS sequence"/>
</dbReference>
<name>A0A1E4T9U9_9ASCO</name>
<evidence type="ECO:0000313" key="16">
    <source>
        <dbReference type="Proteomes" id="UP000095023"/>
    </source>
</evidence>
<dbReference type="GO" id="GO:0005634">
    <property type="term" value="C:nucleus"/>
    <property type="evidence" value="ECO:0007669"/>
    <property type="project" value="UniProtKB-SubCell"/>
</dbReference>
<feature type="region of interest" description="Disordered" evidence="13">
    <location>
        <begin position="480"/>
        <end position="504"/>
    </location>
</feature>
<sequence length="541" mass="62155">MTRVLKVMTQGCVHGELDRAFEIAKKHRGIDLILINGDFQAVRNDTDLRCMSVPPKYLKRGDFRKYYIGPRAAPVLTIVIGGNHEASNHMTELFYGGWLAKNIYYLGAAGVVNFKGLRIGGISGIWQPEHYRLGHGELVNQFQGNAMRSAYHTRQFEVMKLLLIKDRMDLFMAHDWPQGIAHFGDLKQLLEEKPFLKTDIKTGKLGNPAHRLLLEHLKPSLWLGSHMHVRFTAEFPHNDPSIRFSQNPNEIELPSGAYVRSDTADTTTKFLALDKCLPRRKFSEILTVECPDYDKHYKTHSKSAKVSKEMQKRNPTIVRREMASSIGRSDFESKIVRSKKLFYDTEWLAITKTMNEYLSLSMDPQLLPDTNSAEFKSKLEQNKEWVVANIVEKGRLGVISYRDQLMPQGKGVFPAVKKGRNINKVHKKIVYDYIDNELQVFNRSLQTEMFCRQLDMENKFAPYYQFDTVPLDVIPPYIESQDRERSESEVEEHLVGENEDIDVDVDAATAEYSDSSDVSNLDILEFESDDESFDEPLTETK</sequence>
<evidence type="ECO:0000256" key="11">
    <source>
        <dbReference type="ARBA" id="ARBA00023211"/>
    </source>
</evidence>
<evidence type="ECO:0000256" key="5">
    <source>
        <dbReference type="ARBA" id="ARBA00006045"/>
    </source>
</evidence>
<dbReference type="Pfam" id="PF00149">
    <property type="entry name" value="Metallophos"/>
    <property type="match status" value="1"/>
</dbReference>
<dbReference type="EMBL" id="KV453844">
    <property type="protein sequence ID" value="ODV88428.1"/>
    <property type="molecule type" value="Genomic_DNA"/>
</dbReference>
<dbReference type="Gene3D" id="3.60.21.10">
    <property type="match status" value="1"/>
</dbReference>
<keyword evidence="10" id="KW-0408">Iron</keyword>
<evidence type="ECO:0000313" key="15">
    <source>
        <dbReference type="EMBL" id="ODV88428.1"/>
    </source>
</evidence>
<dbReference type="GO" id="GO:0046872">
    <property type="term" value="F:metal ion binding"/>
    <property type="evidence" value="ECO:0007669"/>
    <property type="project" value="UniProtKB-KW"/>
</dbReference>
<evidence type="ECO:0000256" key="7">
    <source>
        <dbReference type="ARBA" id="ARBA00022723"/>
    </source>
</evidence>
<dbReference type="PANTHER" id="PTHR12849">
    <property type="entry name" value="RNA LARIAT DEBRANCHING ENZYME"/>
    <property type="match status" value="1"/>
</dbReference>
<evidence type="ECO:0000256" key="2">
    <source>
        <dbReference type="ARBA" id="ARBA00001947"/>
    </source>
</evidence>
<evidence type="ECO:0000256" key="12">
    <source>
        <dbReference type="ARBA" id="ARBA00023242"/>
    </source>
</evidence>
<accession>A0A1E4T9U9</accession>
<dbReference type="InterPro" id="IPR007708">
    <property type="entry name" value="DBR1_C"/>
</dbReference>
<gene>
    <name evidence="15" type="ORF">CANCADRAFT_33026</name>
</gene>
<evidence type="ECO:0000256" key="6">
    <source>
        <dbReference type="ARBA" id="ARBA00022664"/>
    </source>
</evidence>
<comment type="cofactor">
    <cofactor evidence="3">
        <name>Fe(2+)</name>
        <dbReference type="ChEBI" id="CHEBI:29033"/>
    </cofactor>
</comment>
<evidence type="ECO:0000256" key="10">
    <source>
        <dbReference type="ARBA" id="ARBA00023004"/>
    </source>
</evidence>
<comment type="similarity">
    <text evidence="5">Belongs to the lariat debranching enzyme family.</text>
</comment>
<keyword evidence="6" id="KW-0507">mRNA processing</keyword>
<comment type="subcellular location">
    <subcellularLocation>
        <location evidence="4">Nucleus</location>
    </subcellularLocation>
</comment>
<feature type="domain" description="Lariat debranching enzyme C-terminal" evidence="14">
    <location>
        <begin position="259"/>
        <end position="460"/>
    </location>
</feature>
<organism evidence="15 16">
    <name type="scientific">Tortispora caseinolytica NRRL Y-17796</name>
    <dbReference type="NCBI Taxonomy" id="767744"/>
    <lineage>
        <taxon>Eukaryota</taxon>
        <taxon>Fungi</taxon>
        <taxon>Dikarya</taxon>
        <taxon>Ascomycota</taxon>
        <taxon>Saccharomycotina</taxon>
        <taxon>Trigonopsidomycetes</taxon>
        <taxon>Trigonopsidales</taxon>
        <taxon>Trigonopsidaceae</taxon>
        <taxon>Tortispora</taxon>
    </lineage>
</organism>
<protein>
    <recommendedName>
        <fullName evidence="14">Lariat debranching enzyme C-terminal domain-containing protein</fullName>
    </recommendedName>
</protein>
<dbReference type="InterPro" id="IPR004843">
    <property type="entry name" value="Calcineurin-like_PHP"/>
</dbReference>
<keyword evidence="11" id="KW-0464">Manganese</keyword>
<dbReference type="GO" id="GO:0000398">
    <property type="term" value="P:mRNA splicing, via spliceosome"/>
    <property type="evidence" value="ECO:0007669"/>
    <property type="project" value="TreeGrafter"/>
</dbReference>
<evidence type="ECO:0000256" key="4">
    <source>
        <dbReference type="ARBA" id="ARBA00004123"/>
    </source>
</evidence>
<feature type="compositionally biased region" description="Basic and acidic residues" evidence="13">
    <location>
        <begin position="480"/>
        <end position="496"/>
    </location>
</feature>
<reference evidence="16" key="1">
    <citation type="submission" date="2016-02" db="EMBL/GenBank/DDBJ databases">
        <title>Comparative genomics of biotechnologically important yeasts.</title>
        <authorList>
            <consortium name="DOE Joint Genome Institute"/>
            <person name="Riley R."/>
            <person name="Haridas S."/>
            <person name="Wolfe K.H."/>
            <person name="Lopes M.R."/>
            <person name="Hittinger C.T."/>
            <person name="Goker M."/>
            <person name="Salamov A."/>
            <person name="Wisecaver J."/>
            <person name="Long T.M."/>
            <person name="Aerts A.L."/>
            <person name="Barry K."/>
            <person name="Choi C."/>
            <person name="Clum A."/>
            <person name="Coughlan A.Y."/>
            <person name="Deshpande S."/>
            <person name="Douglass A.P."/>
            <person name="Hanson S.J."/>
            <person name="Klenk H.-P."/>
            <person name="Labutti K."/>
            <person name="Lapidus A."/>
            <person name="Lindquist E."/>
            <person name="Lipzen A."/>
            <person name="Meier-Kolthoff J.P."/>
            <person name="Ohm R.A."/>
            <person name="Otillar R.P."/>
            <person name="Pangilinan J."/>
            <person name="Peng Y."/>
            <person name="Rokas A."/>
            <person name="Rosa C.A."/>
            <person name="Scheuner C."/>
            <person name="Sibirny A.A."/>
            <person name="Slot J.C."/>
            <person name="Stielow J.B."/>
            <person name="Sun H."/>
            <person name="Kurtzman C.P."/>
            <person name="Blackwell M."/>
            <person name="Jeffries T.W."/>
            <person name="Grigoriev I.V."/>
        </authorList>
    </citation>
    <scope>NUCLEOTIDE SEQUENCE [LARGE SCALE GENOMIC DNA]</scope>
    <source>
        <strain evidence="16">NRRL Y-17796</strain>
    </source>
</reference>
<evidence type="ECO:0000259" key="14">
    <source>
        <dbReference type="SMART" id="SM01124"/>
    </source>
</evidence>
<comment type="cofactor">
    <cofactor evidence="1">
        <name>Mn(2+)</name>
        <dbReference type="ChEBI" id="CHEBI:29035"/>
    </cofactor>
</comment>
<keyword evidence="16" id="KW-1185">Reference proteome</keyword>
<dbReference type="Pfam" id="PF05011">
    <property type="entry name" value="DBR1"/>
    <property type="match status" value="1"/>
</dbReference>
<evidence type="ECO:0000256" key="8">
    <source>
        <dbReference type="ARBA" id="ARBA00022801"/>
    </source>
</evidence>
<dbReference type="PANTHER" id="PTHR12849:SF0">
    <property type="entry name" value="LARIAT DEBRANCHING ENZYME"/>
    <property type="match status" value="1"/>
</dbReference>